<evidence type="ECO:0000256" key="1">
    <source>
        <dbReference type="SAM" id="Phobius"/>
    </source>
</evidence>
<dbReference type="STRING" id="288705.RSal33209_1353"/>
<sequence>MKSAVKQSAERGSAVVEFVLVGALLTLVFISVVQLALILHVRNTLIDAAALGAHFGTLADRSPEEGTDRTRELIAVALNSGYAQDISSSRERVNGITTLKITVRAPMPIIGLIGLSNVMEVSGHAAFQP</sequence>
<evidence type="ECO:0000259" key="2">
    <source>
        <dbReference type="Pfam" id="PF07811"/>
    </source>
</evidence>
<dbReference type="KEGG" id="rsa:RSal33209_1353"/>
<dbReference type="InterPro" id="IPR012495">
    <property type="entry name" value="TadE-like_dom"/>
</dbReference>
<protein>
    <recommendedName>
        <fullName evidence="2">TadE-like domain-containing protein</fullName>
    </recommendedName>
</protein>
<evidence type="ECO:0000313" key="3">
    <source>
        <dbReference type="EMBL" id="ABY23090.1"/>
    </source>
</evidence>
<name>A9WN91_RENSM</name>
<dbReference type="Pfam" id="PF07811">
    <property type="entry name" value="TadE"/>
    <property type="match status" value="1"/>
</dbReference>
<evidence type="ECO:0000313" key="4">
    <source>
        <dbReference type="Proteomes" id="UP000002007"/>
    </source>
</evidence>
<dbReference type="EMBL" id="CP000910">
    <property type="protein sequence ID" value="ABY23090.1"/>
    <property type="molecule type" value="Genomic_DNA"/>
</dbReference>
<dbReference type="eggNOG" id="ENOG5032T1V">
    <property type="taxonomic scope" value="Bacteria"/>
</dbReference>
<organism evidence="3 4">
    <name type="scientific">Renibacterium salmoninarum (strain ATCC 33209 / DSM 20767 / JCM 11484 / NBRC 15589 / NCIMB 2235)</name>
    <dbReference type="NCBI Taxonomy" id="288705"/>
    <lineage>
        <taxon>Bacteria</taxon>
        <taxon>Bacillati</taxon>
        <taxon>Actinomycetota</taxon>
        <taxon>Actinomycetes</taxon>
        <taxon>Micrococcales</taxon>
        <taxon>Micrococcaceae</taxon>
        <taxon>Renibacterium</taxon>
    </lineage>
</organism>
<dbReference type="AlphaFoldDB" id="A9WN91"/>
<keyword evidence="1" id="KW-1133">Transmembrane helix</keyword>
<reference evidence="4" key="1">
    <citation type="journal article" date="2008" name="J. Bacteriol.">
        <title>Genome sequence of the fish pathogen Renibacterium salmoninarum suggests reductive evolution away from an environmental Arthrobacter ancestor.</title>
        <authorList>
            <person name="Wiens G.D."/>
            <person name="Rockey D.D."/>
            <person name="Wu Z."/>
            <person name="Chang J."/>
            <person name="Levy R."/>
            <person name="Crane S."/>
            <person name="Chen D.S."/>
            <person name="Capri G.R."/>
            <person name="Burnett J.R."/>
            <person name="Sudheesh P.S."/>
            <person name="Schipma M.J."/>
            <person name="Burd H."/>
            <person name="Bhattacharyya A."/>
            <person name="Rhodes L.D."/>
            <person name="Kaul R."/>
            <person name="Strom M.S."/>
        </authorList>
    </citation>
    <scope>NUCLEOTIDE SEQUENCE [LARGE SCALE GENOMIC DNA]</scope>
    <source>
        <strain evidence="4">ATCC 33209 / DSM 20767 / JCM 11484 / NBRC 15589 / NCIMB 2235</strain>
    </source>
</reference>
<keyword evidence="1" id="KW-0812">Transmembrane</keyword>
<dbReference type="RefSeq" id="WP_012244771.1">
    <property type="nucleotide sequence ID" value="NC_010168.1"/>
</dbReference>
<keyword evidence="1" id="KW-0472">Membrane</keyword>
<dbReference type="HOGENOM" id="CLU_123721_2_1_11"/>
<feature type="transmembrane region" description="Helical" evidence="1">
    <location>
        <begin position="12"/>
        <end position="37"/>
    </location>
</feature>
<gene>
    <name evidence="3" type="ordered locus">RSal33209_1353</name>
</gene>
<keyword evidence="4" id="KW-1185">Reference proteome</keyword>
<accession>A9WN91</accession>
<feature type="domain" description="TadE-like" evidence="2">
    <location>
        <begin position="12"/>
        <end position="53"/>
    </location>
</feature>
<proteinExistence type="predicted"/>
<dbReference type="Proteomes" id="UP000002007">
    <property type="component" value="Chromosome"/>
</dbReference>